<dbReference type="EMBL" id="CAACVJ010000117">
    <property type="protein sequence ID" value="VEP13561.1"/>
    <property type="molecule type" value="Genomic_DNA"/>
</dbReference>
<evidence type="ECO:0000313" key="2">
    <source>
        <dbReference type="EMBL" id="VEP13561.1"/>
    </source>
</evidence>
<dbReference type="AlphaFoldDB" id="A0A563VQ74"/>
<evidence type="ECO:0000313" key="3">
    <source>
        <dbReference type="Proteomes" id="UP000320055"/>
    </source>
</evidence>
<name>A0A563VQ74_9CYAN</name>
<feature type="compositionally biased region" description="Polar residues" evidence="1">
    <location>
        <begin position="34"/>
        <end position="49"/>
    </location>
</feature>
<organism evidence="2 3">
    <name type="scientific">Hyella patelloides LEGE 07179</name>
    <dbReference type="NCBI Taxonomy" id="945734"/>
    <lineage>
        <taxon>Bacteria</taxon>
        <taxon>Bacillati</taxon>
        <taxon>Cyanobacteriota</taxon>
        <taxon>Cyanophyceae</taxon>
        <taxon>Pleurocapsales</taxon>
        <taxon>Hyellaceae</taxon>
        <taxon>Hyella</taxon>
    </lineage>
</organism>
<keyword evidence="3" id="KW-1185">Reference proteome</keyword>
<feature type="region of interest" description="Disordered" evidence="1">
    <location>
        <begin position="29"/>
        <end position="49"/>
    </location>
</feature>
<reference evidence="2 3" key="1">
    <citation type="submission" date="2019-01" db="EMBL/GenBank/DDBJ databases">
        <authorList>
            <person name="Brito A."/>
        </authorList>
    </citation>
    <scope>NUCLEOTIDE SEQUENCE [LARGE SCALE GENOMIC DNA]</scope>
    <source>
        <strain evidence="2">1</strain>
    </source>
</reference>
<proteinExistence type="predicted"/>
<gene>
    <name evidence="2" type="ORF">H1P_2030006</name>
</gene>
<dbReference type="Proteomes" id="UP000320055">
    <property type="component" value="Unassembled WGS sequence"/>
</dbReference>
<evidence type="ECO:0000256" key="1">
    <source>
        <dbReference type="SAM" id="MobiDB-lite"/>
    </source>
</evidence>
<accession>A0A563VQ74</accession>
<sequence>MSGEISKTFNRLLTATMLVILLIACEKTPDDPTVDNQPGSSTNLINNYK</sequence>
<dbReference type="RefSeq" id="WP_186376098.1">
    <property type="nucleotide sequence ID" value="NZ_LR213953.1"/>
</dbReference>
<dbReference type="PROSITE" id="PS51257">
    <property type="entry name" value="PROKAR_LIPOPROTEIN"/>
    <property type="match status" value="1"/>
</dbReference>
<protein>
    <submittedName>
        <fullName evidence="2">Uncharacterized protein</fullName>
    </submittedName>
</protein>